<gene>
    <name evidence="2" type="ORF">FHS27_000439</name>
</gene>
<name>A0A7W5DU94_9BACT</name>
<keyword evidence="1" id="KW-1133">Transmembrane helix</keyword>
<protein>
    <submittedName>
        <fullName evidence="2">Uncharacterized protein</fullName>
    </submittedName>
</protein>
<dbReference type="AlphaFoldDB" id="A0A7W5DU94"/>
<dbReference type="Proteomes" id="UP000536179">
    <property type="component" value="Unassembled WGS sequence"/>
</dbReference>
<feature type="transmembrane region" description="Helical" evidence="1">
    <location>
        <begin position="223"/>
        <end position="248"/>
    </location>
</feature>
<feature type="transmembrane region" description="Helical" evidence="1">
    <location>
        <begin position="24"/>
        <end position="46"/>
    </location>
</feature>
<dbReference type="RefSeq" id="WP_184300972.1">
    <property type="nucleotide sequence ID" value="NZ_JACHXU010000001.1"/>
</dbReference>
<feature type="transmembrane region" description="Helical" evidence="1">
    <location>
        <begin position="169"/>
        <end position="185"/>
    </location>
</feature>
<proteinExistence type="predicted"/>
<feature type="transmembrane region" description="Helical" evidence="1">
    <location>
        <begin position="85"/>
        <end position="108"/>
    </location>
</feature>
<feature type="transmembrane region" description="Helical" evidence="1">
    <location>
        <begin position="197"/>
        <end position="217"/>
    </location>
</feature>
<comment type="caution">
    <text evidence="2">The sequence shown here is derived from an EMBL/GenBank/DDBJ whole genome shotgun (WGS) entry which is preliminary data.</text>
</comment>
<keyword evidence="1" id="KW-0812">Transmembrane</keyword>
<evidence type="ECO:0000313" key="3">
    <source>
        <dbReference type="Proteomes" id="UP000536179"/>
    </source>
</evidence>
<sequence>MPNESDSVDRRQQFLAEFGSKPRWFVRGLAVGMLFMASLNALSYFVRSEHWGSLVGKAQPRGESIGFPFEIWESGNMYGGLFADYPMIGINILVAVVVSMPIAILTTMKADWLNQLMLDSFESEINEDAGDSETQPIQFSIQSLMIATTVAAVFAMIASRFAARKETLVVIYALGPLCLVLIAMLPRRLSWQQRVVILMPCTFALIAVALVVGQALSIDFDKVLMGIFLCWTPQSAIAAIVLTITVFVQLSRSRSKSATEPTAVI</sequence>
<dbReference type="EMBL" id="JACHXU010000001">
    <property type="protein sequence ID" value="MBB3204675.1"/>
    <property type="molecule type" value="Genomic_DNA"/>
</dbReference>
<feature type="transmembrane region" description="Helical" evidence="1">
    <location>
        <begin position="144"/>
        <end position="163"/>
    </location>
</feature>
<reference evidence="2 3" key="1">
    <citation type="submission" date="2020-08" db="EMBL/GenBank/DDBJ databases">
        <title>Genomic Encyclopedia of Type Strains, Phase III (KMG-III): the genomes of soil and plant-associated and newly described type strains.</title>
        <authorList>
            <person name="Whitman W."/>
        </authorList>
    </citation>
    <scope>NUCLEOTIDE SEQUENCE [LARGE SCALE GENOMIC DNA]</scope>
    <source>
        <strain evidence="2 3">CECT 8075</strain>
    </source>
</reference>
<keyword evidence="1" id="KW-0472">Membrane</keyword>
<organism evidence="2 3">
    <name type="scientific">Aporhodopirellula rubra</name>
    <dbReference type="NCBI Taxonomy" id="980271"/>
    <lineage>
        <taxon>Bacteria</taxon>
        <taxon>Pseudomonadati</taxon>
        <taxon>Planctomycetota</taxon>
        <taxon>Planctomycetia</taxon>
        <taxon>Pirellulales</taxon>
        <taxon>Pirellulaceae</taxon>
        <taxon>Aporhodopirellula</taxon>
    </lineage>
</organism>
<accession>A0A7W5DU94</accession>
<evidence type="ECO:0000313" key="2">
    <source>
        <dbReference type="EMBL" id="MBB3204675.1"/>
    </source>
</evidence>
<evidence type="ECO:0000256" key="1">
    <source>
        <dbReference type="SAM" id="Phobius"/>
    </source>
</evidence>
<keyword evidence="3" id="KW-1185">Reference proteome</keyword>